<sequence>MRPGQERSHMRQTFIHLIDNDAQSKTKKTGIDGYGVFPIALALGGLQEELSAEGRRATELVLPGTCISL</sequence>
<gene>
    <name evidence="1" type="ORF">AJ79_02515</name>
</gene>
<comment type="caution">
    <text evidence="1">The sequence shown here is derived from an EMBL/GenBank/DDBJ whole genome shotgun (WGS) entry which is preliminary data.</text>
</comment>
<keyword evidence="2" id="KW-1185">Reference proteome</keyword>
<name>A0A2B7Y2J0_9EURO</name>
<evidence type="ECO:0000313" key="1">
    <source>
        <dbReference type="EMBL" id="PGH15349.1"/>
    </source>
</evidence>
<protein>
    <submittedName>
        <fullName evidence="1">Uncharacterized protein</fullName>
    </submittedName>
</protein>
<dbReference type="Proteomes" id="UP000223968">
    <property type="component" value="Unassembled WGS sequence"/>
</dbReference>
<proteinExistence type="predicted"/>
<dbReference type="AlphaFoldDB" id="A0A2B7Y2J0"/>
<accession>A0A2B7Y2J0</accession>
<evidence type="ECO:0000313" key="2">
    <source>
        <dbReference type="Proteomes" id="UP000223968"/>
    </source>
</evidence>
<reference evidence="1 2" key="1">
    <citation type="submission" date="2017-10" db="EMBL/GenBank/DDBJ databases">
        <title>Comparative genomics in systemic dimorphic fungi from Ajellomycetaceae.</title>
        <authorList>
            <person name="Munoz J.F."/>
            <person name="Mcewen J.G."/>
            <person name="Clay O.K."/>
            <person name="Cuomo C.A."/>
        </authorList>
    </citation>
    <scope>NUCLEOTIDE SEQUENCE [LARGE SCALE GENOMIC DNA]</scope>
    <source>
        <strain evidence="1 2">UAMH5409</strain>
    </source>
</reference>
<dbReference type="EMBL" id="PDNB01000026">
    <property type="protein sequence ID" value="PGH15349.1"/>
    <property type="molecule type" value="Genomic_DNA"/>
</dbReference>
<organism evidence="1 2">
    <name type="scientific">Helicocarpus griseus UAMH5409</name>
    <dbReference type="NCBI Taxonomy" id="1447875"/>
    <lineage>
        <taxon>Eukaryota</taxon>
        <taxon>Fungi</taxon>
        <taxon>Dikarya</taxon>
        <taxon>Ascomycota</taxon>
        <taxon>Pezizomycotina</taxon>
        <taxon>Eurotiomycetes</taxon>
        <taxon>Eurotiomycetidae</taxon>
        <taxon>Onygenales</taxon>
        <taxon>Ajellomycetaceae</taxon>
        <taxon>Helicocarpus</taxon>
    </lineage>
</organism>